<keyword evidence="1" id="KW-0378">Hydrolase</keyword>
<accession>A0A0C3G9H2</accession>
<dbReference type="Pfam" id="PF00561">
    <property type="entry name" value="Abhydrolase_1"/>
    <property type="match status" value="1"/>
</dbReference>
<protein>
    <recommendedName>
        <fullName evidence="3">AB hydrolase-1 domain-containing protein</fullName>
    </recommendedName>
</protein>
<comment type="similarity">
    <text evidence="2">Belongs to the AB hydrolase superfamily. Epoxide hydrolase family.</text>
</comment>
<sequence>MLVRHCRGTDRHSECLYVGLPRPESLLLFAPMDTALYKDITTLRGMNYHCYVAPTRESKPTLVFLHGFPSTSRDWRHQVSFFREKGYGLIVPDMLGYGGTAKPTNVEAYSANLVAKDIVDILDSEGIQKAILIGHDWGCGVVSRMGNLYPERALAFAFLTVGYMPPFPKSDISLSFGHELYGYWLFFSEDGADKLIENHVCLFPCVCVQLGMNEEQWDSFFNLIWPHDPKTWPANIGPVGAAKAWILADKKTALPWYMTEEEKRSRTEILLKDGFAAPLNWYKVHTFGHAAEEDKSIPLDKYDIHQPVLFVGCTQDYLCLPEMMRARFAKHCKDVTYKEIDSSHWLMSSHPDELNKELLAWIEAQV</sequence>
<organism evidence="4 5">
    <name type="scientific">Piloderma croceum (strain F 1598)</name>
    <dbReference type="NCBI Taxonomy" id="765440"/>
    <lineage>
        <taxon>Eukaryota</taxon>
        <taxon>Fungi</taxon>
        <taxon>Dikarya</taxon>
        <taxon>Basidiomycota</taxon>
        <taxon>Agaricomycotina</taxon>
        <taxon>Agaricomycetes</taxon>
        <taxon>Agaricomycetidae</taxon>
        <taxon>Atheliales</taxon>
        <taxon>Atheliaceae</taxon>
        <taxon>Piloderma</taxon>
    </lineage>
</organism>
<keyword evidence="5" id="KW-1185">Reference proteome</keyword>
<evidence type="ECO:0000256" key="1">
    <source>
        <dbReference type="ARBA" id="ARBA00022801"/>
    </source>
</evidence>
<reference evidence="5" key="2">
    <citation type="submission" date="2015-01" db="EMBL/GenBank/DDBJ databases">
        <title>Evolutionary Origins and Diversification of the Mycorrhizal Mutualists.</title>
        <authorList>
            <consortium name="DOE Joint Genome Institute"/>
            <consortium name="Mycorrhizal Genomics Consortium"/>
            <person name="Kohler A."/>
            <person name="Kuo A."/>
            <person name="Nagy L.G."/>
            <person name="Floudas D."/>
            <person name="Copeland A."/>
            <person name="Barry K.W."/>
            <person name="Cichocki N."/>
            <person name="Veneault-Fourrey C."/>
            <person name="LaButti K."/>
            <person name="Lindquist E.A."/>
            <person name="Lipzen A."/>
            <person name="Lundell T."/>
            <person name="Morin E."/>
            <person name="Murat C."/>
            <person name="Riley R."/>
            <person name="Ohm R."/>
            <person name="Sun H."/>
            <person name="Tunlid A."/>
            <person name="Henrissat B."/>
            <person name="Grigoriev I.V."/>
            <person name="Hibbett D.S."/>
            <person name="Martin F."/>
        </authorList>
    </citation>
    <scope>NUCLEOTIDE SEQUENCE [LARGE SCALE GENOMIC DNA]</scope>
    <source>
        <strain evidence="5">F 1598</strain>
    </source>
</reference>
<dbReference type="Proteomes" id="UP000054166">
    <property type="component" value="Unassembled WGS sequence"/>
</dbReference>
<dbReference type="InterPro" id="IPR000639">
    <property type="entry name" value="Epox_hydrolase-like"/>
</dbReference>
<dbReference type="EMBL" id="KN832977">
    <property type="protein sequence ID" value="KIM88389.1"/>
    <property type="molecule type" value="Genomic_DNA"/>
</dbReference>
<dbReference type="HOGENOM" id="CLU_020336_7_0_1"/>
<evidence type="ECO:0000256" key="2">
    <source>
        <dbReference type="ARBA" id="ARBA00038334"/>
    </source>
</evidence>
<evidence type="ECO:0000313" key="4">
    <source>
        <dbReference type="EMBL" id="KIM88389.1"/>
    </source>
</evidence>
<feature type="domain" description="AB hydrolase-1" evidence="3">
    <location>
        <begin position="60"/>
        <end position="169"/>
    </location>
</feature>
<dbReference type="SUPFAM" id="SSF53474">
    <property type="entry name" value="alpha/beta-Hydrolases"/>
    <property type="match status" value="1"/>
</dbReference>
<dbReference type="GO" id="GO:0016787">
    <property type="term" value="F:hydrolase activity"/>
    <property type="evidence" value="ECO:0007669"/>
    <property type="project" value="UniProtKB-KW"/>
</dbReference>
<name>A0A0C3G9H2_PILCF</name>
<dbReference type="AlphaFoldDB" id="A0A0C3G9H2"/>
<dbReference type="OrthoDB" id="408373at2759"/>
<dbReference type="PRINTS" id="PR00412">
    <property type="entry name" value="EPOXHYDRLASE"/>
</dbReference>
<reference evidence="4 5" key="1">
    <citation type="submission" date="2014-04" db="EMBL/GenBank/DDBJ databases">
        <authorList>
            <consortium name="DOE Joint Genome Institute"/>
            <person name="Kuo A."/>
            <person name="Tarkka M."/>
            <person name="Buscot F."/>
            <person name="Kohler A."/>
            <person name="Nagy L.G."/>
            <person name="Floudas D."/>
            <person name="Copeland A."/>
            <person name="Barry K.W."/>
            <person name="Cichocki N."/>
            <person name="Veneault-Fourrey C."/>
            <person name="LaButti K."/>
            <person name="Lindquist E.A."/>
            <person name="Lipzen A."/>
            <person name="Lundell T."/>
            <person name="Morin E."/>
            <person name="Murat C."/>
            <person name="Sun H."/>
            <person name="Tunlid A."/>
            <person name="Henrissat B."/>
            <person name="Grigoriev I.V."/>
            <person name="Hibbett D.S."/>
            <person name="Martin F."/>
            <person name="Nordberg H.P."/>
            <person name="Cantor M.N."/>
            <person name="Hua S.X."/>
        </authorList>
    </citation>
    <scope>NUCLEOTIDE SEQUENCE [LARGE SCALE GENOMIC DNA]</scope>
    <source>
        <strain evidence="4 5">F 1598</strain>
    </source>
</reference>
<dbReference type="InterPro" id="IPR000073">
    <property type="entry name" value="AB_hydrolase_1"/>
</dbReference>
<dbReference type="Gene3D" id="3.40.50.1820">
    <property type="entry name" value="alpha/beta hydrolase"/>
    <property type="match status" value="1"/>
</dbReference>
<dbReference type="InterPro" id="IPR029058">
    <property type="entry name" value="AB_hydrolase_fold"/>
</dbReference>
<evidence type="ECO:0000313" key="5">
    <source>
        <dbReference type="Proteomes" id="UP000054166"/>
    </source>
</evidence>
<dbReference type="InParanoid" id="A0A0C3G9H2"/>
<dbReference type="STRING" id="765440.A0A0C3G9H2"/>
<gene>
    <name evidence="4" type="ORF">PILCRDRAFT_255636</name>
</gene>
<dbReference type="PANTHER" id="PTHR43329">
    <property type="entry name" value="EPOXIDE HYDROLASE"/>
    <property type="match status" value="1"/>
</dbReference>
<proteinExistence type="inferred from homology"/>
<evidence type="ECO:0000259" key="3">
    <source>
        <dbReference type="Pfam" id="PF00561"/>
    </source>
</evidence>